<proteinExistence type="predicted"/>
<keyword evidence="1" id="KW-0472">Membrane</keyword>
<organism evidence="3">
    <name type="scientific">uncultured Planctomycetota bacterium</name>
    <dbReference type="NCBI Taxonomy" id="120965"/>
    <lineage>
        <taxon>Bacteria</taxon>
        <taxon>Pseudomonadati</taxon>
        <taxon>Planctomycetota</taxon>
        <taxon>environmental samples</taxon>
    </lineage>
</organism>
<dbReference type="Pfam" id="PF07584">
    <property type="entry name" value="BatA"/>
    <property type="match status" value="1"/>
</dbReference>
<keyword evidence="1" id="KW-0812">Transmembrane</keyword>
<protein>
    <submittedName>
        <fullName evidence="3">Hypothetical conserved protein</fullName>
    </submittedName>
</protein>
<dbReference type="InterPro" id="IPR011933">
    <property type="entry name" value="Double_TM_dom"/>
</dbReference>
<feature type="transmembrane region" description="Helical" evidence="1">
    <location>
        <begin position="58"/>
        <end position="81"/>
    </location>
</feature>
<gene>
    <name evidence="3" type="ORF">HGMM_F48A06C25</name>
</gene>
<evidence type="ECO:0000256" key="1">
    <source>
        <dbReference type="SAM" id="Phobius"/>
    </source>
</evidence>
<dbReference type="AlphaFoldDB" id="H5SLZ6"/>
<dbReference type="InterPro" id="IPR024163">
    <property type="entry name" value="Aerotolerance_reg_N"/>
</dbReference>
<dbReference type="Gene3D" id="3.40.50.880">
    <property type="match status" value="1"/>
</dbReference>
<evidence type="ECO:0000259" key="2">
    <source>
        <dbReference type="Pfam" id="PF07584"/>
    </source>
</evidence>
<feature type="transmembrane region" description="Helical" evidence="1">
    <location>
        <begin position="6"/>
        <end position="26"/>
    </location>
</feature>
<evidence type="ECO:0000313" key="3">
    <source>
        <dbReference type="EMBL" id="BAL57182.1"/>
    </source>
</evidence>
<accession>H5SLZ6</accession>
<dbReference type="SUPFAM" id="SSF52317">
    <property type="entry name" value="Class I glutamine amidotransferase-like"/>
    <property type="match status" value="1"/>
</dbReference>
<feature type="domain" description="Aerotolerance regulator N-terminal" evidence="2">
    <location>
        <begin position="7"/>
        <end position="78"/>
    </location>
</feature>
<dbReference type="EMBL" id="AP011768">
    <property type="protein sequence ID" value="BAL57182.1"/>
    <property type="molecule type" value="Genomic_DNA"/>
</dbReference>
<dbReference type="NCBIfam" id="TIGR02226">
    <property type="entry name" value="two_anch"/>
    <property type="match status" value="1"/>
</dbReference>
<sequence>MWEQAINPAYWWGATAIASPIIIHLINRMRFRRIAWAAMEFLLKSQQRNRRRILIEQLILLLLRCLIVLALVALVVRPTWWMGEAAQARRQELPHYHFIVLDDSLSMRDLEDAKQPNGPTAFRRATALIGKLVRDYLDVPGAHYVTFFRLSHPETPDFGPPYAQLGESPPGQLLTSEEVSRLLSRLDALQPTALRLRAEDWLALLRGSGDFPGVSAYLSNIKRGHRYLHIVSDFREQDWNQESFRPILAQLGDWARGQDVQIRLYDVAAPTRLSDNPQERPTSHANLAITNVVARAQQRREEGTAASAVPVQVVAPGVPFDLEVTLRNFSASERSGLRVGVRVDGVEKNEFARVVDRISGYEERTLRLDMRFHDGETLGPKQITVYVEDGQQPDHLPADNVRHVYVELRRDLPVLLVDPDHMLDSPKPPSEYVASVLGATRRLGWRPERCRPNELKNRRLDDYPVIYLLNVPGVGNGPSDLDEDSLKALESYVRRGGSLVFFLGERVNVDLYNRFLYRNGQGIFPVPLALRPVPNSNLTFVDDPPDLDDTAPKVRVLQIGHPAFNFPREMLDEFARYLQINRYFKVDPAWKPGADVQVVLQLTNREPLTNFRLETVEIVQLLNQDTSPQRLMLANYAQRMLNWVADAEQKRNRKGPLLDAVAGLLSDPQLAEYWKRPDRKELRQRLERFQQRLLEGDPLVIEGKIGSGQRRGTVVAFMTSANPSPVAGRNYSWNNWGNEMFFSYVPMLAFLQSYLAGESRKARETETSHLLARSVEVRFDKEQYAPRLQLFYWPEGKPRDEQQALGAITGVESGQEIVFRLQPQQAGFYVLRLNEPGEGIAPKGEPESRILVLNPDCREEGDLRRVAEADLQEQWRRSLTEGELRLAFQEAQQIVARSPLLTEAAPPPQEYVQAKSWSDYSWVLLALLALLALEQFLAMLFSHHVPAGEKGLQPPPAARLVSITSPAGEVATTATTS</sequence>
<dbReference type="PANTHER" id="PTHR37464">
    <property type="entry name" value="BLL2463 PROTEIN"/>
    <property type="match status" value="1"/>
</dbReference>
<reference evidence="3" key="1">
    <citation type="journal article" date="2005" name="Environ. Microbiol.">
        <title>Genetic and functional properties of uncultivated thermophilic crenarchaeotes from a subsurface gold mine as revealed by analysis of genome fragments.</title>
        <authorList>
            <person name="Nunoura T."/>
            <person name="Hirayama H."/>
            <person name="Takami H."/>
            <person name="Oida H."/>
            <person name="Nishi S."/>
            <person name="Shimamura S."/>
            <person name="Suzuki Y."/>
            <person name="Inagaki F."/>
            <person name="Takai K."/>
            <person name="Nealson K.H."/>
            <person name="Horikoshi K."/>
        </authorList>
    </citation>
    <scope>NUCLEOTIDE SEQUENCE</scope>
</reference>
<reference evidence="3" key="2">
    <citation type="journal article" date="2012" name="PLoS ONE">
        <title>A Deeply Branching Thermophilic Bacterium with an Ancient Acetyl-CoA Pathway Dominates a Subsurface Ecosystem.</title>
        <authorList>
            <person name="Takami H."/>
            <person name="Noguchi H."/>
            <person name="Takaki Y."/>
            <person name="Uchiyama I."/>
            <person name="Toyoda A."/>
            <person name="Nishi S."/>
            <person name="Chee G.-J."/>
            <person name="Arai W."/>
            <person name="Nunoura T."/>
            <person name="Itoh T."/>
            <person name="Hattori M."/>
            <person name="Takai K."/>
        </authorList>
    </citation>
    <scope>NUCLEOTIDE SEQUENCE</scope>
</reference>
<keyword evidence="1" id="KW-1133">Transmembrane helix</keyword>
<dbReference type="PANTHER" id="PTHR37464:SF1">
    <property type="entry name" value="BLL2463 PROTEIN"/>
    <property type="match status" value="1"/>
</dbReference>
<name>H5SLZ6_9BACT</name>
<dbReference type="InterPro" id="IPR029062">
    <property type="entry name" value="Class_I_gatase-like"/>
</dbReference>